<evidence type="ECO:0000313" key="3">
    <source>
        <dbReference type="Proteomes" id="UP001152795"/>
    </source>
</evidence>
<dbReference type="Gene3D" id="3.40.50.410">
    <property type="entry name" value="von Willebrand factor, type A domain"/>
    <property type="match status" value="1"/>
</dbReference>
<comment type="caution">
    <text evidence="2">The sequence shown here is derived from an EMBL/GenBank/DDBJ whole genome shotgun (WGS) entry which is preliminary data.</text>
</comment>
<dbReference type="SUPFAM" id="SSF53300">
    <property type="entry name" value="vWA-like"/>
    <property type="match status" value="1"/>
</dbReference>
<gene>
    <name evidence="2" type="ORF">PACLA_8A004447</name>
</gene>
<organism evidence="2 3">
    <name type="scientific">Paramuricea clavata</name>
    <name type="common">Red gorgonian</name>
    <name type="synonym">Violescent sea-whip</name>
    <dbReference type="NCBI Taxonomy" id="317549"/>
    <lineage>
        <taxon>Eukaryota</taxon>
        <taxon>Metazoa</taxon>
        <taxon>Cnidaria</taxon>
        <taxon>Anthozoa</taxon>
        <taxon>Octocorallia</taxon>
        <taxon>Malacalcyonacea</taxon>
        <taxon>Plexauridae</taxon>
        <taxon>Paramuricea</taxon>
    </lineage>
</organism>
<dbReference type="AlphaFoldDB" id="A0A6S7IIN2"/>
<reference evidence="2" key="1">
    <citation type="submission" date="2020-04" db="EMBL/GenBank/DDBJ databases">
        <authorList>
            <person name="Alioto T."/>
            <person name="Alioto T."/>
            <person name="Gomez Garrido J."/>
        </authorList>
    </citation>
    <scope>NUCLEOTIDE SEQUENCE</scope>
    <source>
        <strain evidence="2">A484AB</strain>
    </source>
</reference>
<protein>
    <recommendedName>
        <fullName evidence="4">VWFA domain-containing protein</fullName>
    </recommendedName>
</protein>
<feature type="compositionally biased region" description="Low complexity" evidence="1">
    <location>
        <begin position="85"/>
        <end position="101"/>
    </location>
</feature>
<name>A0A6S7IIN2_PARCT</name>
<dbReference type="InterPro" id="IPR036465">
    <property type="entry name" value="vWFA_dom_sf"/>
</dbReference>
<sequence>MMYFKVRDVLEIPKKTGKFKLDREKLEDFDVFVQSTSYNRILVADSDFLYDTGEAEVKDDASAPSTSAETGNEDGEKGDDKKGEPAGPSPSKKPRPAASSGTSDVKEIVFSFDTTGSMYPCLTQVRRKVAETIRRVFQDIPNIRVAVFAHGDYEDKTTTYDTKWVDFTTDESKLCTFVNDVSATCGYDFEECYELVLRQVRTELSWTPNSQRSVVMIGDAPPHGPGYHLNTLKINWKDEAKQLYEDMNVHIYAVQALGNSSSTSFYSQLAKITCGWHLKLDQFASIVDFLTAICYREQSMEQLQAFEEEVKGRGKGSGMNRSLHALFDTLAGREISTYKETASCDLVPISPSRFQILDVDERVDIKTFVQRNSLIFRTGRGFYEFTKPEKISDKKEVVLVDKVSGDMYTGAEACRMIGAGGAGKVKPTDLEKWRVFVQSTSYNRVLMPNTGFLYEVDPDH</sequence>
<dbReference type="PANTHER" id="PTHR47824:SF3">
    <property type="entry name" value="UBIQUITIN-LIKE DOMAIN-CONTAINING PROTEIN"/>
    <property type="match status" value="1"/>
</dbReference>
<feature type="region of interest" description="Disordered" evidence="1">
    <location>
        <begin position="56"/>
        <end position="102"/>
    </location>
</feature>
<dbReference type="OrthoDB" id="20889at2759"/>
<dbReference type="CDD" id="cd00198">
    <property type="entry name" value="vWFA"/>
    <property type="match status" value="1"/>
</dbReference>
<dbReference type="Proteomes" id="UP001152795">
    <property type="component" value="Unassembled WGS sequence"/>
</dbReference>
<evidence type="ECO:0008006" key="4">
    <source>
        <dbReference type="Google" id="ProtNLM"/>
    </source>
</evidence>
<proteinExistence type="predicted"/>
<dbReference type="EMBL" id="CACRXK020005341">
    <property type="protein sequence ID" value="CAB4005881.1"/>
    <property type="molecule type" value="Genomic_DNA"/>
</dbReference>
<accession>A0A6S7IIN2</accession>
<evidence type="ECO:0000313" key="2">
    <source>
        <dbReference type="EMBL" id="CAB4005881.1"/>
    </source>
</evidence>
<keyword evidence="3" id="KW-1185">Reference proteome</keyword>
<evidence type="ECO:0000256" key="1">
    <source>
        <dbReference type="SAM" id="MobiDB-lite"/>
    </source>
</evidence>
<feature type="compositionally biased region" description="Basic and acidic residues" evidence="1">
    <location>
        <begin position="74"/>
        <end position="84"/>
    </location>
</feature>
<dbReference type="PANTHER" id="PTHR47824">
    <property type="entry name" value="UBIQUITIN-LIKE DOMAIN-CONTAINING PROTEIN"/>
    <property type="match status" value="1"/>
</dbReference>